<reference evidence="2" key="2">
    <citation type="submission" date="2025-08" db="UniProtKB">
        <authorList>
            <consortium name="Ensembl"/>
        </authorList>
    </citation>
    <scope>IDENTIFICATION</scope>
</reference>
<keyword evidence="3" id="KW-1185">Reference proteome</keyword>
<proteinExistence type="predicted"/>
<organism evidence="2 3">
    <name type="scientific">Echeneis naucrates</name>
    <name type="common">Live sharksucker</name>
    <dbReference type="NCBI Taxonomy" id="173247"/>
    <lineage>
        <taxon>Eukaryota</taxon>
        <taxon>Metazoa</taxon>
        <taxon>Chordata</taxon>
        <taxon>Craniata</taxon>
        <taxon>Vertebrata</taxon>
        <taxon>Euteleostomi</taxon>
        <taxon>Actinopterygii</taxon>
        <taxon>Neopterygii</taxon>
        <taxon>Teleostei</taxon>
        <taxon>Neoteleostei</taxon>
        <taxon>Acanthomorphata</taxon>
        <taxon>Carangaria</taxon>
        <taxon>Carangiformes</taxon>
        <taxon>Echeneidae</taxon>
        <taxon>Echeneis</taxon>
    </lineage>
</organism>
<evidence type="ECO:0000313" key="3">
    <source>
        <dbReference type="Proteomes" id="UP000472264"/>
    </source>
</evidence>
<feature type="compositionally biased region" description="Polar residues" evidence="1">
    <location>
        <begin position="33"/>
        <end position="44"/>
    </location>
</feature>
<dbReference type="Ensembl" id="ENSENLT00000051934.1">
    <property type="protein sequence ID" value="ENSENLP00000050694.1"/>
    <property type="gene ID" value="ENSENLG00000021292.1"/>
</dbReference>
<reference evidence="2" key="1">
    <citation type="submission" date="2021-04" db="EMBL/GenBank/DDBJ databases">
        <authorList>
            <consortium name="Wellcome Sanger Institute Data Sharing"/>
        </authorList>
    </citation>
    <scope>NUCLEOTIDE SEQUENCE [LARGE SCALE GENOMIC DNA]</scope>
</reference>
<evidence type="ECO:0000256" key="1">
    <source>
        <dbReference type="SAM" id="MobiDB-lite"/>
    </source>
</evidence>
<sequence length="90" mass="10090">MTYEFDKNNHQHSTPESNLYSTESHLDSGAPAFTNSIGHSSTRGVNHGHKANEAQLLGGEVHLIGVESKAHWELVIRQVEMPRYQPDVHM</sequence>
<dbReference type="OMA" id="DHGHKAN"/>
<protein>
    <submittedName>
        <fullName evidence="2">Uncharacterized protein</fullName>
    </submittedName>
</protein>
<dbReference type="Proteomes" id="UP000472264">
    <property type="component" value="Chromosome 2"/>
</dbReference>
<evidence type="ECO:0000313" key="2">
    <source>
        <dbReference type="Ensembl" id="ENSENLP00000050694.1"/>
    </source>
</evidence>
<dbReference type="AlphaFoldDB" id="A0A665X3U4"/>
<dbReference type="InParanoid" id="A0A665X3U4"/>
<feature type="region of interest" description="Disordered" evidence="1">
    <location>
        <begin position="1"/>
        <end position="47"/>
    </location>
</feature>
<feature type="compositionally biased region" description="Polar residues" evidence="1">
    <location>
        <begin position="11"/>
        <end position="23"/>
    </location>
</feature>
<name>A0A665X3U4_ECHNA</name>
<accession>A0A665X3U4</accession>
<reference evidence="2" key="3">
    <citation type="submission" date="2025-09" db="UniProtKB">
        <authorList>
            <consortium name="Ensembl"/>
        </authorList>
    </citation>
    <scope>IDENTIFICATION</scope>
</reference>